<comment type="caution">
    <text evidence="3">The sequence shown here is derived from an EMBL/GenBank/DDBJ whole genome shotgun (WGS) entry which is preliminary data.</text>
</comment>
<proteinExistence type="predicted"/>
<sequence>MKENTDPQVCVVHKERKEIVMENQYGSGPGTYEGNTNPYGSNYGNGQNTGPYGGDYGNGQNTGPYGGAYGNGQNTGPYGGAYGNGQNTSPYGNYYGTGQNAGPYMNNTMYGGFGGGLGQQQPGAAVAAVRETGRSFPFLFGTICYSLACVLSIASLFFPTVSDIYHMDINVQSVQIGSFVGCLLLGITVLGMWLFFASCAGSKPVPSTVGITLTRGVVITEIVLISIMIGIVAIVSCMLLFGASFLNSSLRYYSGDFTPMAMIGIVAVVICVVLAVCILMLIYQVKILKTTKVIRNTLRTGQVQGNVSMYHIVFNFIMVAFYVITIAGNFINTYYVASVVPAMIQSLLMIISYISITVSLLMLRSKFKMITDPFQGC</sequence>
<protein>
    <submittedName>
        <fullName evidence="3">Uncharacterized protein</fullName>
    </submittedName>
</protein>
<dbReference type="EMBL" id="JACHFW010000013">
    <property type="protein sequence ID" value="MBB5265620.1"/>
    <property type="molecule type" value="Genomic_DNA"/>
</dbReference>
<organism evidence="3 4">
    <name type="scientific">Catenibacillus scindens</name>
    <dbReference type="NCBI Taxonomy" id="673271"/>
    <lineage>
        <taxon>Bacteria</taxon>
        <taxon>Bacillati</taxon>
        <taxon>Bacillota</taxon>
        <taxon>Clostridia</taxon>
        <taxon>Lachnospirales</taxon>
        <taxon>Lachnospiraceae</taxon>
        <taxon>Catenibacillus</taxon>
    </lineage>
</organism>
<feature type="compositionally biased region" description="Polar residues" evidence="1">
    <location>
        <begin position="33"/>
        <end position="50"/>
    </location>
</feature>
<reference evidence="3 4" key="1">
    <citation type="submission" date="2020-08" db="EMBL/GenBank/DDBJ databases">
        <title>Genomic Encyclopedia of Type Strains, Phase IV (KMG-IV): sequencing the most valuable type-strain genomes for metagenomic binning, comparative biology and taxonomic classification.</title>
        <authorList>
            <person name="Goeker M."/>
        </authorList>
    </citation>
    <scope>NUCLEOTIDE SEQUENCE [LARGE SCALE GENOMIC DNA]</scope>
    <source>
        <strain evidence="3 4">DSM 106146</strain>
    </source>
</reference>
<evidence type="ECO:0000256" key="1">
    <source>
        <dbReference type="SAM" id="MobiDB-lite"/>
    </source>
</evidence>
<keyword evidence="2" id="KW-0812">Transmembrane</keyword>
<feature type="region of interest" description="Disordered" evidence="1">
    <location>
        <begin position="24"/>
        <end position="59"/>
    </location>
</feature>
<feature type="transmembrane region" description="Helical" evidence="2">
    <location>
        <begin position="217"/>
        <end position="241"/>
    </location>
</feature>
<gene>
    <name evidence="3" type="ORF">HNP82_002767</name>
</gene>
<feature type="transmembrane region" description="Helical" evidence="2">
    <location>
        <begin position="261"/>
        <end position="288"/>
    </location>
</feature>
<feature type="transmembrane region" description="Helical" evidence="2">
    <location>
        <begin position="138"/>
        <end position="158"/>
    </location>
</feature>
<feature type="transmembrane region" description="Helical" evidence="2">
    <location>
        <begin position="309"/>
        <end position="331"/>
    </location>
</feature>
<feature type="transmembrane region" description="Helical" evidence="2">
    <location>
        <begin position="343"/>
        <end position="363"/>
    </location>
</feature>
<evidence type="ECO:0000256" key="2">
    <source>
        <dbReference type="SAM" id="Phobius"/>
    </source>
</evidence>
<dbReference type="AlphaFoldDB" id="A0A7W8HC78"/>
<dbReference type="RefSeq" id="WP_183775619.1">
    <property type="nucleotide sequence ID" value="NZ_JACHFW010000013.1"/>
</dbReference>
<keyword evidence="2" id="KW-1133">Transmembrane helix</keyword>
<accession>A0A7W8HC78</accession>
<evidence type="ECO:0000313" key="3">
    <source>
        <dbReference type="EMBL" id="MBB5265620.1"/>
    </source>
</evidence>
<keyword evidence="2" id="KW-0472">Membrane</keyword>
<dbReference type="Proteomes" id="UP000543642">
    <property type="component" value="Unassembled WGS sequence"/>
</dbReference>
<evidence type="ECO:0000313" key="4">
    <source>
        <dbReference type="Proteomes" id="UP000543642"/>
    </source>
</evidence>
<name>A0A7W8HC78_9FIRM</name>
<feature type="transmembrane region" description="Helical" evidence="2">
    <location>
        <begin position="178"/>
        <end position="196"/>
    </location>
</feature>
<keyword evidence="4" id="KW-1185">Reference proteome</keyword>